<dbReference type="Proteomes" id="UP000653056">
    <property type="component" value="Unassembled WGS sequence"/>
</dbReference>
<dbReference type="Pfam" id="PF04830">
    <property type="entry name" value="DUF637"/>
    <property type="match status" value="1"/>
</dbReference>
<organism evidence="3 4">
    <name type="scientific">Litchfieldella qijiaojingensis</name>
    <dbReference type="NCBI Taxonomy" id="980347"/>
    <lineage>
        <taxon>Bacteria</taxon>
        <taxon>Pseudomonadati</taxon>
        <taxon>Pseudomonadota</taxon>
        <taxon>Gammaproteobacteria</taxon>
        <taxon>Oceanospirillales</taxon>
        <taxon>Halomonadaceae</taxon>
        <taxon>Litchfieldella</taxon>
    </lineage>
</organism>
<feature type="chain" id="PRO_5046613380" description="DUF637 domain-containing protein" evidence="1">
    <location>
        <begin position="20"/>
        <end position="528"/>
    </location>
</feature>
<protein>
    <recommendedName>
        <fullName evidence="2">DUF637 domain-containing protein</fullName>
    </recommendedName>
</protein>
<dbReference type="EMBL" id="BMXS01000056">
    <property type="protein sequence ID" value="GGY12112.1"/>
    <property type="molecule type" value="Genomic_DNA"/>
</dbReference>
<name>A0ABQ2ZGG1_9GAMM</name>
<proteinExistence type="predicted"/>
<dbReference type="RefSeq" id="WP_189473083.1">
    <property type="nucleotide sequence ID" value="NZ_BMXS01000056.1"/>
</dbReference>
<accession>A0ABQ2ZGG1</accession>
<gene>
    <name evidence="3" type="ORF">GCM10007160_43590</name>
</gene>
<reference evidence="4" key="1">
    <citation type="journal article" date="2019" name="Int. J. Syst. Evol. Microbiol.">
        <title>The Global Catalogue of Microorganisms (GCM) 10K type strain sequencing project: providing services to taxonomists for standard genome sequencing and annotation.</title>
        <authorList>
            <consortium name="The Broad Institute Genomics Platform"/>
            <consortium name="The Broad Institute Genome Sequencing Center for Infectious Disease"/>
            <person name="Wu L."/>
            <person name="Ma J."/>
        </authorList>
    </citation>
    <scope>NUCLEOTIDE SEQUENCE [LARGE SCALE GENOMIC DNA]</scope>
    <source>
        <strain evidence="4">KCTC 22228</strain>
    </source>
</reference>
<evidence type="ECO:0000259" key="2">
    <source>
        <dbReference type="Pfam" id="PF04830"/>
    </source>
</evidence>
<keyword evidence="4" id="KW-1185">Reference proteome</keyword>
<evidence type="ECO:0000256" key="1">
    <source>
        <dbReference type="SAM" id="SignalP"/>
    </source>
</evidence>
<evidence type="ECO:0000313" key="3">
    <source>
        <dbReference type="EMBL" id="GGY12112.1"/>
    </source>
</evidence>
<dbReference type="InterPro" id="IPR006915">
    <property type="entry name" value="DUF637_hemagglutn_put"/>
</dbReference>
<feature type="domain" description="DUF637" evidence="2">
    <location>
        <begin position="45"/>
        <end position="212"/>
    </location>
</feature>
<keyword evidence="1" id="KW-0732">Signal</keyword>
<sequence length="528" mass="53425">MAYFTAGAASGLVASGASAAGASTAAGSAWAAASAGAAAGWANVAATAALTSMASTAAVSAINNRGDLGDTLDDTFSSDSLRGAAIAAVSAGVTKGVMGDNVNSATGATTRLDLSKAGDIARFAGQRAAQSAIHAGVSTAIEGGSLSDNLEAGLEEALTHVVSGVLFHAVGDYAVDHDLSEGGPEKIALHALAGGAVAEAMGGDFKTGALAAGANEALVEHLAELVDNDPQLLVAASQITGIVAAELTDGDLSQGAAIAAYSTLYNRGRHPQEEALLAEQAAALEERLGSPQLDGVTWDDMMALVSGAQLDAQQAAQFDALLAGLESTSNANNPQYQRFLHDLQIASVAMDDLANRYAGLELTWDNGDPITAHGEPVTAFQATDAQYRDSGLFDDVDIGAQGLGTLEAIRQYGAAQATQHQGEIADIGASAPPMDEMYDRAYWNALGGAAKPDTTDVDIALTLTGAGAGARAVSQGIRNWLQARVSERVASKGISTGAENVNAGIALNRKLSALESVNRPDYLGDFLV</sequence>
<comment type="caution">
    <text evidence="3">The sequence shown here is derived from an EMBL/GenBank/DDBJ whole genome shotgun (WGS) entry which is preliminary data.</text>
</comment>
<feature type="signal peptide" evidence="1">
    <location>
        <begin position="1"/>
        <end position="19"/>
    </location>
</feature>
<evidence type="ECO:0000313" key="4">
    <source>
        <dbReference type="Proteomes" id="UP000653056"/>
    </source>
</evidence>